<comment type="caution">
    <text evidence="1">The sequence shown here is derived from an EMBL/GenBank/DDBJ whole genome shotgun (WGS) entry which is preliminary data.</text>
</comment>
<accession>V8P677</accession>
<sequence>MHEEREALHHHNSTKAWYNSCKPTLPLLLPVLTASEPIVDKAIRPELQESKQDQEHLDAVVQEILEAARTFEEFLLAEAFAKKLLQARERMVRMNDIRTDVRSEAVPWITLCLKRNRVIQYFYPHSYASKKKATAMRCCVVLLLFNIHLELTKFSGSVLPLTLQYTWTHGKTPRANFSLGSMGTERGFKKDGKVDSILDYRYASDLNHAVLLESVPIKVTQCPIYEHIQSTNFIKHTNATELKHIRICRIAEFVEMMAQDPKQKRGMAGQGKGICQANFLLTLEAGGGGSLDLQCPSRKTEWLPKQNDNVTELLRALLIRKVFGAERWQIFGYRQAGMETGSPSDIWVPKHFRALKLLDHLTQTVSERSHRLAENLSPGSSQTEEGSRIKSSFVASLVLPLEGTERLLDIGRATATISKTTEEGNSLGNTGLVREGMNGHYWLFSPRHKKSIYSEATFIRTFHSYEVSTLSARLSGSI</sequence>
<feature type="non-terminal residue" evidence="1">
    <location>
        <position position="1"/>
    </location>
</feature>
<proteinExistence type="predicted"/>
<protein>
    <submittedName>
        <fullName evidence="1">Uncharacterized protein</fullName>
    </submittedName>
</protein>
<name>V8P677_OPHHA</name>
<dbReference type="Proteomes" id="UP000018936">
    <property type="component" value="Unassembled WGS sequence"/>
</dbReference>
<evidence type="ECO:0000313" key="2">
    <source>
        <dbReference type="Proteomes" id="UP000018936"/>
    </source>
</evidence>
<keyword evidence="2" id="KW-1185">Reference proteome</keyword>
<organism evidence="1 2">
    <name type="scientific">Ophiophagus hannah</name>
    <name type="common">King cobra</name>
    <name type="synonym">Naja hannah</name>
    <dbReference type="NCBI Taxonomy" id="8665"/>
    <lineage>
        <taxon>Eukaryota</taxon>
        <taxon>Metazoa</taxon>
        <taxon>Chordata</taxon>
        <taxon>Craniata</taxon>
        <taxon>Vertebrata</taxon>
        <taxon>Euteleostomi</taxon>
        <taxon>Lepidosauria</taxon>
        <taxon>Squamata</taxon>
        <taxon>Bifurcata</taxon>
        <taxon>Unidentata</taxon>
        <taxon>Episquamata</taxon>
        <taxon>Toxicofera</taxon>
        <taxon>Serpentes</taxon>
        <taxon>Colubroidea</taxon>
        <taxon>Elapidae</taxon>
        <taxon>Elapinae</taxon>
        <taxon>Ophiophagus</taxon>
    </lineage>
</organism>
<reference evidence="1 2" key="1">
    <citation type="journal article" date="2013" name="Proc. Natl. Acad. Sci. U.S.A.">
        <title>The king cobra genome reveals dynamic gene evolution and adaptation in the snake venom system.</title>
        <authorList>
            <person name="Vonk F.J."/>
            <person name="Casewell N.R."/>
            <person name="Henkel C.V."/>
            <person name="Heimberg A.M."/>
            <person name="Jansen H.J."/>
            <person name="McCleary R.J."/>
            <person name="Kerkkamp H.M."/>
            <person name="Vos R.A."/>
            <person name="Guerreiro I."/>
            <person name="Calvete J.J."/>
            <person name="Wuster W."/>
            <person name="Woods A.E."/>
            <person name="Logan J.M."/>
            <person name="Harrison R.A."/>
            <person name="Castoe T.A."/>
            <person name="de Koning A.P."/>
            <person name="Pollock D.D."/>
            <person name="Yandell M."/>
            <person name="Calderon D."/>
            <person name="Renjifo C."/>
            <person name="Currier R.B."/>
            <person name="Salgado D."/>
            <person name="Pla D."/>
            <person name="Sanz L."/>
            <person name="Hyder A.S."/>
            <person name="Ribeiro J.M."/>
            <person name="Arntzen J.W."/>
            <person name="van den Thillart G.E."/>
            <person name="Boetzer M."/>
            <person name="Pirovano W."/>
            <person name="Dirks R.P."/>
            <person name="Spaink H.P."/>
            <person name="Duboule D."/>
            <person name="McGlinn E."/>
            <person name="Kini R.M."/>
            <person name="Richardson M.K."/>
        </authorList>
    </citation>
    <scope>NUCLEOTIDE SEQUENCE</scope>
    <source>
        <tissue evidence="1">Blood</tissue>
    </source>
</reference>
<gene>
    <name evidence="1" type="ORF">L345_04143</name>
</gene>
<feature type="non-terminal residue" evidence="1">
    <location>
        <position position="478"/>
    </location>
</feature>
<dbReference type="EMBL" id="AZIM01000628">
    <property type="protein sequence ID" value="ETE70049.1"/>
    <property type="molecule type" value="Genomic_DNA"/>
</dbReference>
<evidence type="ECO:0000313" key="1">
    <source>
        <dbReference type="EMBL" id="ETE70049.1"/>
    </source>
</evidence>
<dbReference type="AlphaFoldDB" id="V8P677"/>